<dbReference type="Pfam" id="PF03755">
    <property type="entry name" value="YicC-like_N"/>
    <property type="match status" value="1"/>
</dbReference>
<dbReference type="Proteomes" id="UP000294650">
    <property type="component" value="Unassembled WGS sequence"/>
</dbReference>
<keyword evidence="3" id="KW-0255">Endonuclease</keyword>
<keyword evidence="4" id="KW-0378">Hydrolase</keyword>
<dbReference type="PANTHER" id="PTHR30636:SF3">
    <property type="entry name" value="UPF0701 PROTEIN YICC"/>
    <property type="match status" value="1"/>
</dbReference>
<protein>
    <submittedName>
        <fullName evidence="9">Uncharacterized protein (TIGR00255 family)</fullName>
    </submittedName>
</protein>
<dbReference type="NCBIfam" id="TIGR00255">
    <property type="entry name" value="YicC/YloC family endoribonuclease"/>
    <property type="match status" value="1"/>
</dbReference>
<dbReference type="GO" id="GO:0016787">
    <property type="term" value="F:hydrolase activity"/>
    <property type="evidence" value="ECO:0007669"/>
    <property type="project" value="UniProtKB-KW"/>
</dbReference>
<dbReference type="InterPro" id="IPR005229">
    <property type="entry name" value="YicC/YloC-like"/>
</dbReference>
<evidence type="ECO:0000256" key="1">
    <source>
        <dbReference type="ARBA" id="ARBA00001968"/>
    </source>
</evidence>
<evidence type="ECO:0000256" key="2">
    <source>
        <dbReference type="ARBA" id="ARBA00022722"/>
    </source>
</evidence>
<keyword evidence="10" id="KW-1185">Reference proteome</keyword>
<feature type="domain" description="Endoribonuclease YicC-like N-terminal" evidence="7">
    <location>
        <begin position="74"/>
        <end position="228"/>
    </location>
</feature>
<comment type="caution">
    <text evidence="9">The sequence shown here is derived from an EMBL/GenBank/DDBJ whole genome shotgun (WGS) entry which is preliminary data.</text>
</comment>
<evidence type="ECO:0000256" key="6">
    <source>
        <dbReference type="SAM" id="Coils"/>
    </source>
</evidence>
<comment type="cofactor">
    <cofactor evidence="1">
        <name>a divalent metal cation</name>
        <dbReference type="ChEBI" id="CHEBI:60240"/>
    </cofactor>
</comment>
<name>A0A4R3ND49_9BACI</name>
<proteinExistence type="inferred from homology"/>
<keyword evidence="6" id="KW-0175">Coiled coil</keyword>
<organism evidence="9 10">
    <name type="scientific">Melghiribacillus thermohalophilus</name>
    <dbReference type="NCBI Taxonomy" id="1324956"/>
    <lineage>
        <taxon>Bacteria</taxon>
        <taxon>Bacillati</taxon>
        <taxon>Bacillota</taxon>
        <taxon>Bacilli</taxon>
        <taxon>Bacillales</taxon>
        <taxon>Bacillaceae</taxon>
        <taxon>Melghiribacillus</taxon>
    </lineage>
</organism>
<reference evidence="9 10" key="1">
    <citation type="submission" date="2019-03" db="EMBL/GenBank/DDBJ databases">
        <title>Genomic Encyclopedia of Type Strains, Phase IV (KMG-IV): sequencing the most valuable type-strain genomes for metagenomic binning, comparative biology and taxonomic classification.</title>
        <authorList>
            <person name="Goeker M."/>
        </authorList>
    </citation>
    <scope>NUCLEOTIDE SEQUENCE [LARGE SCALE GENOMIC DNA]</scope>
    <source>
        <strain evidence="9 10">DSM 25894</strain>
    </source>
</reference>
<dbReference type="AlphaFoldDB" id="A0A4R3ND49"/>
<dbReference type="Pfam" id="PF08340">
    <property type="entry name" value="YicC-like_C"/>
    <property type="match status" value="1"/>
</dbReference>
<keyword evidence="2" id="KW-0540">Nuclease</keyword>
<evidence type="ECO:0000256" key="5">
    <source>
        <dbReference type="ARBA" id="ARBA00035648"/>
    </source>
</evidence>
<feature type="coiled-coil region" evidence="6">
    <location>
        <begin position="191"/>
        <end position="277"/>
    </location>
</feature>
<feature type="domain" description="Endoribonuclease YicC-like C-terminal" evidence="8">
    <location>
        <begin position="246"/>
        <end position="365"/>
    </location>
</feature>
<dbReference type="InterPro" id="IPR013527">
    <property type="entry name" value="YicC-like_N"/>
</dbReference>
<sequence>MIKSDNENITWFLKHFFIFKQLSEHEIRNKFMMRQLFSEQIFAIINSGYIRFGHGFPGDTYCEDFARNGRDNMVKSMTGYGRSVCEKNGNRIVAEVRTVNHRFLDLSVKLPRTLLYLEEKIKKKAREFFKRGRVDVFIKIEGEGLIKRHLTVDWHLIDQYVEILHQAKERYHLEETITVRDLLHMEEPFDIQEIEEEDDELEKTLMDTLNQAFIHAYEMRIEEGKAISQDLKNRIHDINKLVANLEEQREAVIEYYRERIKQRIEEYAREELSIEESRILHEVALLAEKGDISEEVTRLFSHTRQFIATLSMSDAVGRKLDFIVQEMLRESNTIGSKSNDAKISSWVVALKSEIEKIKEQVQNVE</sequence>
<comment type="similarity">
    <text evidence="5">Belongs to the YicC/YloC family.</text>
</comment>
<evidence type="ECO:0000256" key="4">
    <source>
        <dbReference type="ARBA" id="ARBA00022801"/>
    </source>
</evidence>
<accession>A0A4R3ND49</accession>
<evidence type="ECO:0000259" key="7">
    <source>
        <dbReference type="Pfam" id="PF03755"/>
    </source>
</evidence>
<gene>
    <name evidence="9" type="ORF">EDD68_101183</name>
</gene>
<dbReference type="EMBL" id="SMAN01000001">
    <property type="protein sequence ID" value="TCT26830.1"/>
    <property type="molecule type" value="Genomic_DNA"/>
</dbReference>
<dbReference type="GO" id="GO:0004521">
    <property type="term" value="F:RNA endonuclease activity"/>
    <property type="evidence" value="ECO:0007669"/>
    <property type="project" value="InterPro"/>
</dbReference>
<evidence type="ECO:0000259" key="8">
    <source>
        <dbReference type="Pfam" id="PF08340"/>
    </source>
</evidence>
<evidence type="ECO:0000256" key="3">
    <source>
        <dbReference type="ARBA" id="ARBA00022759"/>
    </source>
</evidence>
<dbReference type="InterPro" id="IPR013551">
    <property type="entry name" value="YicC-like_C"/>
</dbReference>
<evidence type="ECO:0000313" key="9">
    <source>
        <dbReference type="EMBL" id="TCT26830.1"/>
    </source>
</evidence>
<evidence type="ECO:0000313" key="10">
    <source>
        <dbReference type="Proteomes" id="UP000294650"/>
    </source>
</evidence>
<dbReference type="PANTHER" id="PTHR30636">
    <property type="entry name" value="UPF0701 PROTEIN YICC"/>
    <property type="match status" value="1"/>
</dbReference>